<keyword evidence="4" id="KW-0460">Magnesium</keyword>
<dbReference type="KEGG" id="nav:JQS30_07455"/>
<keyword evidence="5" id="KW-0119">Carbohydrate metabolism</keyword>
<keyword evidence="3" id="KW-0479">Metal-binding</keyword>
<dbReference type="CDD" id="cd07505">
    <property type="entry name" value="HAD_BPGM-like"/>
    <property type="match status" value="1"/>
</dbReference>
<evidence type="ECO:0000256" key="4">
    <source>
        <dbReference type="ARBA" id="ARBA00022842"/>
    </source>
</evidence>
<dbReference type="InterPro" id="IPR006439">
    <property type="entry name" value="HAD-SF_hydro_IA"/>
</dbReference>
<dbReference type="InterPro" id="IPR023198">
    <property type="entry name" value="PGP-like_dom2"/>
</dbReference>
<dbReference type="AlphaFoldDB" id="A0A895XWX0"/>
<dbReference type="SUPFAM" id="SSF56784">
    <property type="entry name" value="HAD-like"/>
    <property type="match status" value="1"/>
</dbReference>
<evidence type="ECO:0000256" key="3">
    <source>
        <dbReference type="ARBA" id="ARBA00022723"/>
    </source>
</evidence>
<sequence>MTDFLHAVLFDMDGTLVDSESLWDVALEDMARELGGTLRDSVRIDMVGKSEEYSIPLLLNDLGRAEEDTNQWREWVVARMTELLKDGVEWQPGAQELLGSVVEAGYLTALVTATRRSLTEVLLDQLGRHNFTITITGDDVTEKKPAPEPYTKALAQLGVTSDNAIVIEDSWSGMTSGIGAGCTVVGVPSLTSVPQAAPGQLHIVDSLEAINVEFLRRLHS</sequence>
<dbReference type="Proteomes" id="UP000662939">
    <property type="component" value="Chromosome"/>
</dbReference>
<dbReference type="EMBL" id="CP070496">
    <property type="protein sequence ID" value="QSB06720.1"/>
    <property type="molecule type" value="Genomic_DNA"/>
</dbReference>
<dbReference type="SFLD" id="SFLDG01129">
    <property type="entry name" value="C1.5:_HAD__Beta-PGM__Phosphata"/>
    <property type="match status" value="1"/>
</dbReference>
<name>A0A895XWX0_9ACTN</name>
<comment type="cofactor">
    <cofactor evidence="1">
        <name>Mg(2+)</name>
        <dbReference type="ChEBI" id="CHEBI:18420"/>
    </cofactor>
</comment>
<dbReference type="Pfam" id="PF13419">
    <property type="entry name" value="HAD_2"/>
    <property type="match status" value="1"/>
</dbReference>
<dbReference type="NCBIfam" id="TIGR01509">
    <property type="entry name" value="HAD-SF-IA-v3"/>
    <property type="match status" value="1"/>
</dbReference>
<keyword evidence="7" id="KW-1185">Reference proteome</keyword>
<evidence type="ECO:0000256" key="5">
    <source>
        <dbReference type="ARBA" id="ARBA00023277"/>
    </source>
</evidence>
<gene>
    <name evidence="6" type="ORF">JQS30_07455</name>
</gene>
<evidence type="ECO:0000256" key="1">
    <source>
        <dbReference type="ARBA" id="ARBA00001946"/>
    </source>
</evidence>
<dbReference type="GO" id="GO:0046872">
    <property type="term" value="F:metal ion binding"/>
    <property type="evidence" value="ECO:0007669"/>
    <property type="project" value="UniProtKB-KW"/>
</dbReference>
<dbReference type="InterPro" id="IPR023214">
    <property type="entry name" value="HAD_sf"/>
</dbReference>
<dbReference type="GO" id="GO:0003824">
    <property type="term" value="F:catalytic activity"/>
    <property type="evidence" value="ECO:0007669"/>
    <property type="project" value="UniProtKB-ARBA"/>
</dbReference>
<dbReference type="PRINTS" id="PR00413">
    <property type="entry name" value="HADHALOGNASE"/>
</dbReference>
<dbReference type="Gene3D" id="1.10.150.240">
    <property type="entry name" value="Putative phosphatase, domain 2"/>
    <property type="match status" value="1"/>
</dbReference>
<proteinExistence type="inferred from homology"/>
<evidence type="ECO:0000313" key="7">
    <source>
        <dbReference type="Proteomes" id="UP000662939"/>
    </source>
</evidence>
<dbReference type="PANTHER" id="PTHR46193:SF18">
    <property type="entry name" value="HEXITOL PHOSPHATASE B"/>
    <property type="match status" value="1"/>
</dbReference>
<comment type="similarity">
    <text evidence="2">Belongs to the HAD-like hydrolase superfamily. CbbY/CbbZ/Gph/YieH family.</text>
</comment>
<dbReference type="InterPro" id="IPR036412">
    <property type="entry name" value="HAD-like_sf"/>
</dbReference>
<dbReference type="PANTHER" id="PTHR46193">
    <property type="entry name" value="6-PHOSPHOGLUCONATE PHOSPHATASE"/>
    <property type="match status" value="1"/>
</dbReference>
<accession>A0A895XWX0</accession>
<dbReference type="RefSeq" id="WP_213172730.1">
    <property type="nucleotide sequence ID" value="NZ_CP070496.1"/>
</dbReference>
<dbReference type="Gene3D" id="3.40.50.1000">
    <property type="entry name" value="HAD superfamily/HAD-like"/>
    <property type="match status" value="1"/>
</dbReference>
<organism evidence="6 7">
    <name type="scientific">Natronoglycomyces albus</name>
    <dbReference type="NCBI Taxonomy" id="2811108"/>
    <lineage>
        <taxon>Bacteria</taxon>
        <taxon>Bacillati</taxon>
        <taxon>Actinomycetota</taxon>
        <taxon>Actinomycetes</taxon>
        <taxon>Glycomycetales</taxon>
        <taxon>Glycomycetaceae</taxon>
        <taxon>Natronoglycomyces</taxon>
    </lineage>
</organism>
<dbReference type="InterPro" id="IPR041492">
    <property type="entry name" value="HAD_2"/>
</dbReference>
<dbReference type="SFLD" id="SFLDG01135">
    <property type="entry name" value="C1.5.6:_HAD__Beta-PGM__Phospha"/>
    <property type="match status" value="1"/>
</dbReference>
<protein>
    <submittedName>
        <fullName evidence="6">HAD family phosphatase</fullName>
    </submittedName>
</protein>
<dbReference type="FunFam" id="3.40.50.1000:FF:000162">
    <property type="entry name" value="HAD-like protein"/>
    <property type="match status" value="1"/>
</dbReference>
<evidence type="ECO:0000313" key="6">
    <source>
        <dbReference type="EMBL" id="QSB06720.1"/>
    </source>
</evidence>
<dbReference type="InterPro" id="IPR051600">
    <property type="entry name" value="Beta-PGM-like"/>
</dbReference>
<reference evidence="6" key="1">
    <citation type="submission" date="2021-02" db="EMBL/GenBank/DDBJ databases">
        <title>Natronoglycomyces albus gen. nov., sp. nov, a haloalkaliphilic actinobacterium from a soda solonchak soil.</title>
        <authorList>
            <person name="Sorokin D.Y."/>
            <person name="Khijniak T.V."/>
            <person name="Zakharycheva A.P."/>
            <person name="Boueva O.V."/>
            <person name="Ariskina E.V."/>
            <person name="Hahnke R.L."/>
            <person name="Bunk B."/>
            <person name="Sproer C."/>
            <person name="Schumann P."/>
            <person name="Evtushenko L.I."/>
            <person name="Kublanov I.V."/>
        </authorList>
    </citation>
    <scope>NUCLEOTIDE SEQUENCE</scope>
    <source>
        <strain evidence="6">DSM 106290</strain>
    </source>
</reference>
<evidence type="ECO:0000256" key="2">
    <source>
        <dbReference type="ARBA" id="ARBA00006171"/>
    </source>
</evidence>
<dbReference type="SFLD" id="SFLDS00003">
    <property type="entry name" value="Haloacid_Dehalogenase"/>
    <property type="match status" value="1"/>
</dbReference>